<feature type="chain" id="PRO_5045870889" description="Beta-galactosidase" evidence="10">
    <location>
        <begin position="23"/>
        <end position="1015"/>
    </location>
</feature>
<evidence type="ECO:0000256" key="8">
    <source>
        <dbReference type="RuleBase" id="RU000675"/>
    </source>
</evidence>
<keyword evidence="6" id="KW-0325">Glycoprotein</keyword>
<evidence type="ECO:0000256" key="9">
    <source>
        <dbReference type="RuleBase" id="RU003679"/>
    </source>
</evidence>
<dbReference type="InterPro" id="IPR008979">
    <property type="entry name" value="Galactose-bd-like_sf"/>
</dbReference>
<keyword evidence="7 8" id="KW-0326">Glycosidase</keyword>
<dbReference type="Gene3D" id="3.20.20.80">
    <property type="entry name" value="Glycosidases"/>
    <property type="match status" value="1"/>
</dbReference>
<evidence type="ECO:0000256" key="2">
    <source>
        <dbReference type="ARBA" id="ARBA00009809"/>
    </source>
</evidence>
<name>A0ABR3RKX3_9PLEO</name>
<dbReference type="Pfam" id="PF01301">
    <property type="entry name" value="Glyco_hydro_35"/>
    <property type="match status" value="1"/>
</dbReference>
<dbReference type="EC" id="3.2.1.23" evidence="3 8"/>
<protein>
    <recommendedName>
        <fullName evidence="3 8">Beta-galactosidase</fullName>
        <ecNumber evidence="3 8">3.2.1.23</ecNumber>
    </recommendedName>
</protein>
<dbReference type="Proteomes" id="UP001521222">
    <property type="component" value="Unassembled WGS sequence"/>
</dbReference>
<feature type="domain" description="Beta-galactosidase" evidence="11">
    <location>
        <begin position="399"/>
        <end position="578"/>
    </location>
</feature>
<dbReference type="InterPro" id="IPR025300">
    <property type="entry name" value="BetaGal_jelly_roll_dom"/>
</dbReference>
<dbReference type="Gene3D" id="2.60.120.260">
    <property type="entry name" value="Galactose-binding domain-like"/>
    <property type="match status" value="2"/>
</dbReference>
<comment type="catalytic activity">
    <reaction evidence="1 8">
        <text>Hydrolysis of terminal non-reducing beta-D-galactose residues in beta-D-galactosides.</text>
        <dbReference type="EC" id="3.2.1.23"/>
    </reaction>
</comment>
<evidence type="ECO:0000256" key="7">
    <source>
        <dbReference type="ARBA" id="ARBA00023295"/>
    </source>
</evidence>
<dbReference type="InterPro" id="IPR001944">
    <property type="entry name" value="Glycoside_Hdrlase_35"/>
</dbReference>
<gene>
    <name evidence="12" type="ORF">SLS59_003722</name>
</gene>
<dbReference type="InterPro" id="IPR019801">
    <property type="entry name" value="Glyco_hydro_35_CS"/>
</dbReference>
<accession>A0ABR3RKX3</accession>
<feature type="signal peptide" evidence="10">
    <location>
        <begin position="1"/>
        <end position="22"/>
    </location>
</feature>
<dbReference type="InterPro" id="IPR025972">
    <property type="entry name" value="BetaGal_dom3"/>
</dbReference>
<dbReference type="SUPFAM" id="SSF51011">
    <property type="entry name" value="Glycosyl hydrolase domain"/>
    <property type="match status" value="1"/>
</dbReference>
<evidence type="ECO:0000256" key="3">
    <source>
        <dbReference type="ARBA" id="ARBA00012756"/>
    </source>
</evidence>
<dbReference type="InterPro" id="IPR037110">
    <property type="entry name" value="Betagal_dom2_sf"/>
</dbReference>
<dbReference type="PRINTS" id="PR00742">
    <property type="entry name" value="GLHYDRLASE35"/>
</dbReference>
<dbReference type="InterPro" id="IPR017853">
    <property type="entry name" value="GH"/>
</dbReference>
<dbReference type="SMART" id="SM01029">
    <property type="entry name" value="BetaGal_dom2"/>
    <property type="match status" value="1"/>
</dbReference>
<dbReference type="SUPFAM" id="SSF51445">
    <property type="entry name" value="(Trans)glycosidases"/>
    <property type="match status" value="1"/>
</dbReference>
<keyword evidence="13" id="KW-1185">Reference proteome</keyword>
<dbReference type="InterPro" id="IPR031330">
    <property type="entry name" value="Gly_Hdrlase_35_cat"/>
</dbReference>
<dbReference type="Pfam" id="PF10435">
    <property type="entry name" value="BetaGal_dom2"/>
    <property type="match status" value="1"/>
</dbReference>
<evidence type="ECO:0000256" key="6">
    <source>
        <dbReference type="ARBA" id="ARBA00023180"/>
    </source>
</evidence>
<evidence type="ECO:0000313" key="12">
    <source>
        <dbReference type="EMBL" id="KAL1604527.1"/>
    </source>
</evidence>
<dbReference type="SUPFAM" id="SSF49785">
    <property type="entry name" value="Galactose-binding domain-like"/>
    <property type="match status" value="2"/>
</dbReference>
<evidence type="ECO:0000256" key="1">
    <source>
        <dbReference type="ARBA" id="ARBA00001412"/>
    </source>
</evidence>
<organism evidence="12 13">
    <name type="scientific">Nothophoma quercina</name>
    <dbReference type="NCBI Taxonomy" id="749835"/>
    <lineage>
        <taxon>Eukaryota</taxon>
        <taxon>Fungi</taxon>
        <taxon>Dikarya</taxon>
        <taxon>Ascomycota</taxon>
        <taxon>Pezizomycotina</taxon>
        <taxon>Dothideomycetes</taxon>
        <taxon>Pleosporomycetidae</taxon>
        <taxon>Pleosporales</taxon>
        <taxon>Pleosporineae</taxon>
        <taxon>Didymellaceae</taxon>
        <taxon>Nothophoma</taxon>
    </lineage>
</organism>
<keyword evidence="5 8" id="KW-0378">Hydrolase</keyword>
<comment type="caution">
    <text evidence="12">The sequence shown here is derived from an EMBL/GenBank/DDBJ whole genome shotgun (WGS) entry which is preliminary data.</text>
</comment>
<evidence type="ECO:0000259" key="11">
    <source>
        <dbReference type="SMART" id="SM01029"/>
    </source>
</evidence>
<comment type="similarity">
    <text evidence="2 9">Belongs to the glycosyl hydrolase 35 family.</text>
</comment>
<dbReference type="SUPFAM" id="SSF117100">
    <property type="entry name" value="Beta-galactosidase LacA, domain 3"/>
    <property type="match status" value="1"/>
</dbReference>
<dbReference type="EMBL" id="JAKIXB020000010">
    <property type="protein sequence ID" value="KAL1604527.1"/>
    <property type="molecule type" value="Genomic_DNA"/>
</dbReference>
<dbReference type="InterPro" id="IPR018954">
    <property type="entry name" value="Betagal_dom2"/>
</dbReference>
<dbReference type="Gene3D" id="2.102.20.10">
    <property type="entry name" value="Beta-galactosidase, domain 2"/>
    <property type="match status" value="1"/>
</dbReference>
<dbReference type="InterPro" id="IPR036833">
    <property type="entry name" value="BetaGal_dom3_sf"/>
</dbReference>
<keyword evidence="4 10" id="KW-0732">Signal</keyword>
<evidence type="ECO:0000256" key="4">
    <source>
        <dbReference type="ARBA" id="ARBA00022729"/>
    </source>
</evidence>
<dbReference type="Pfam" id="PF13364">
    <property type="entry name" value="BetaGal_ABD2"/>
    <property type="match status" value="2"/>
</dbReference>
<sequence length="1015" mass="110419">MKGILKLGGAVALSCLATQTAARAVAFQPDQWIAPYKREVLQDIVTWDKDSIFVNGERIVLYSGEIHPYRLPVPDLYLDLFQKVKALGYNGVSFYVDWALLEGKPGEYREEGVFDLQPFFDAAIEAGIYLIARPGPYINAEVSGGGFPGWIQRVNGTLRTRAPDFLAATDNYMKNVGAKIASAQITNGGPIILVQPENEYTQATSAIKPFPDPQYFQYVEDQLRDAGIIVPLISNDASPRGNNAPIETAPGYPAVVDIYGHDGYPLGFDCANPTVWPDSALPTNWHQLHLQQSPNTPYSIVEFQAGSFDPWGGPGFDKCSVLVNAEFERVFYKNLYSFGVTILNLYMTYGGTNWGNLGHPGGYTSYDYAAVIREDRRVDREKYSEQKLQASFLKVSPAYLTAARGNATNTTYTNTQALTVTPAFSNTTNFYFVRHATYNTLESTTYKLNIPTTAFGNITVPQVNGTSLTLNGRDSKIHVSNYDIGGATLVYSTAEIFTWHKYDDKTVLVVYGGPGETHELALAVTGLEVLEGDVKSITTRGYTVLNFNVDGDRKVAKVGTASNFVYVYIVSRNEAYNYWAVDQAPHDSSDAVILKAGYLARTAKVNGDTLAVTGDLNATTLIEVIGAPSSVTKLTFNGKDVSIQASNATGALSGTVELPKANISVPKLNELEWKYIDTLPEIQANYDDSKWKIADLKKTYNSLRPLTTPVSLYSSDYGFHTGTLLYRGTFKATGNETTFYAWTQGGSAFGSSIWIGDQFLGSWRGYDAATNGNSTVTLPNLTAGKEYTITIVIDNQGLDENWTIGTETGKNPRGVLNYSLAGHAQSDVSWKLTGNLGGEDYVDISRGPLNEGGLYAERNGLHQPGALSADAGWKVSKGPVLDGIAAPGIGFFATEFDLNLPTGWDIPVSFTFTNGTSTNSTGSGSTTPAYRAQLYINGWQYGKYVSNVGPQTNFPVPEGILNYRGTNYLAISLWGLDAGATKISGLELSVDGEVWGGLEVGVVDAQEYEKREGAY</sequence>
<evidence type="ECO:0000256" key="10">
    <source>
        <dbReference type="SAM" id="SignalP"/>
    </source>
</evidence>
<dbReference type="Gene3D" id="2.60.390.10">
    <property type="entry name" value="Beta-galactosidase, domain 3"/>
    <property type="match status" value="1"/>
</dbReference>
<dbReference type="PROSITE" id="PS01182">
    <property type="entry name" value="GLYCOSYL_HYDROL_F35"/>
    <property type="match status" value="1"/>
</dbReference>
<dbReference type="Pfam" id="PF13363">
    <property type="entry name" value="BetaGal_dom3"/>
    <property type="match status" value="1"/>
</dbReference>
<reference evidence="12 13" key="1">
    <citation type="submission" date="2024-02" db="EMBL/GenBank/DDBJ databases">
        <title>De novo assembly and annotation of 12 fungi associated with fruit tree decline syndrome in Ontario, Canada.</title>
        <authorList>
            <person name="Sulman M."/>
            <person name="Ellouze W."/>
            <person name="Ilyukhin E."/>
        </authorList>
    </citation>
    <scope>NUCLEOTIDE SEQUENCE [LARGE SCALE GENOMIC DNA]</scope>
    <source>
        <strain evidence="12 13">M97-236</strain>
    </source>
</reference>
<proteinExistence type="inferred from homology"/>
<evidence type="ECO:0000313" key="13">
    <source>
        <dbReference type="Proteomes" id="UP001521222"/>
    </source>
</evidence>
<evidence type="ECO:0000256" key="5">
    <source>
        <dbReference type="ARBA" id="ARBA00022801"/>
    </source>
</evidence>
<dbReference type="PANTHER" id="PTHR23421">
    <property type="entry name" value="BETA-GALACTOSIDASE RELATED"/>
    <property type="match status" value="1"/>
</dbReference>